<keyword evidence="4" id="KW-1185">Reference proteome</keyword>
<proteinExistence type="predicted"/>
<sequence>MGQYVKEALEQGYIHPSTSLGSASVFFVKKKDGSLRPCVDYRGLNKMLIQYPHPLPLVPVVLDHSGTILQTLLRNFLYYKIGKICFVKSFRTLAQPLMDLLRGQNKRLNWNPGAERSFEELKDAFSSTPVLRQPNLRKPFVVEVDTSNGTNRHSILGTPIPRLSRQWNSSANAVNKCGQRRTSICARWLPLTSKKPIGAGSTGKLAVKYEGPCAITGRVNDVTYKISLPGGSRASRAFHVPVLKLVVVGPLAEGSNFLGPPPPPPLEIGGGLAYR</sequence>
<evidence type="ECO:0000259" key="1">
    <source>
        <dbReference type="Pfam" id="PF17919"/>
    </source>
</evidence>
<protein>
    <recommendedName>
        <fullName evidence="5">Reverse transcriptase/retrotransposon-derived protein RNase H-like domain-containing protein</fullName>
    </recommendedName>
</protein>
<dbReference type="Gene3D" id="3.10.10.10">
    <property type="entry name" value="HIV Type 1 Reverse Transcriptase, subunit A, domain 1"/>
    <property type="match status" value="1"/>
</dbReference>
<dbReference type="Pfam" id="PF24626">
    <property type="entry name" value="SH3_Tf2-1"/>
    <property type="match status" value="1"/>
</dbReference>
<feature type="domain" description="Tf2-1-like SH3-like" evidence="2">
    <location>
        <begin position="199"/>
        <end position="244"/>
    </location>
</feature>
<dbReference type="InterPro" id="IPR043502">
    <property type="entry name" value="DNA/RNA_pol_sf"/>
</dbReference>
<accession>A0AAD9DWI1</accession>
<comment type="caution">
    <text evidence="3">The sequence shown here is derived from an EMBL/GenBank/DDBJ whole genome shotgun (WGS) entry which is preliminary data.</text>
</comment>
<dbReference type="InterPro" id="IPR051320">
    <property type="entry name" value="Viral_Replic_Matur_Polypro"/>
</dbReference>
<evidence type="ECO:0000313" key="4">
    <source>
        <dbReference type="Proteomes" id="UP001239994"/>
    </source>
</evidence>
<feature type="domain" description="Reverse transcriptase/retrotransposon-derived protein RNase H-like" evidence="1">
    <location>
        <begin position="110"/>
        <end position="148"/>
    </location>
</feature>
<dbReference type="Pfam" id="PF17919">
    <property type="entry name" value="RT_RNaseH_2"/>
    <property type="match status" value="1"/>
</dbReference>
<organism evidence="3 4">
    <name type="scientific">Electrophorus voltai</name>
    <dbReference type="NCBI Taxonomy" id="2609070"/>
    <lineage>
        <taxon>Eukaryota</taxon>
        <taxon>Metazoa</taxon>
        <taxon>Chordata</taxon>
        <taxon>Craniata</taxon>
        <taxon>Vertebrata</taxon>
        <taxon>Euteleostomi</taxon>
        <taxon>Actinopterygii</taxon>
        <taxon>Neopterygii</taxon>
        <taxon>Teleostei</taxon>
        <taxon>Ostariophysi</taxon>
        <taxon>Gymnotiformes</taxon>
        <taxon>Gymnotoidei</taxon>
        <taxon>Gymnotidae</taxon>
        <taxon>Electrophorus</taxon>
    </lineage>
</organism>
<dbReference type="Proteomes" id="UP001239994">
    <property type="component" value="Unassembled WGS sequence"/>
</dbReference>
<dbReference type="AlphaFoldDB" id="A0AAD9DWI1"/>
<gene>
    <name evidence="3" type="ORF">P4O66_011078</name>
</gene>
<evidence type="ECO:0000313" key="3">
    <source>
        <dbReference type="EMBL" id="KAK1794177.1"/>
    </source>
</evidence>
<evidence type="ECO:0000259" key="2">
    <source>
        <dbReference type="Pfam" id="PF24626"/>
    </source>
</evidence>
<dbReference type="InterPro" id="IPR041577">
    <property type="entry name" value="RT_RNaseH_2"/>
</dbReference>
<dbReference type="PANTHER" id="PTHR33064:SF29">
    <property type="entry name" value="PEPTIDASE A2 DOMAIN-CONTAINING PROTEIN-RELATED"/>
    <property type="match status" value="1"/>
</dbReference>
<name>A0AAD9DWI1_9TELE</name>
<feature type="non-terminal residue" evidence="3">
    <location>
        <position position="1"/>
    </location>
</feature>
<dbReference type="EMBL" id="JAROKS010000017">
    <property type="protein sequence ID" value="KAK1794177.1"/>
    <property type="molecule type" value="Genomic_DNA"/>
</dbReference>
<dbReference type="PANTHER" id="PTHR33064">
    <property type="entry name" value="POL PROTEIN"/>
    <property type="match status" value="1"/>
</dbReference>
<dbReference type="InterPro" id="IPR056924">
    <property type="entry name" value="SH3_Tf2-1"/>
</dbReference>
<dbReference type="SUPFAM" id="SSF56672">
    <property type="entry name" value="DNA/RNA polymerases"/>
    <property type="match status" value="1"/>
</dbReference>
<reference evidence="3" key="1">
    <citation type="submission" date="2023-03" db="EMBL/GenBank/DDBJ databases">
        <title>Electrophorus voltai genome.</title>
        <authorList>
            <person name="Bian C."/>
        </authorList>
    </citation>
    <scope>NUCLEOTIDE SEQUENCE</scope>
    <source>
        <strain evidence="3">CB-2022</strain>
        <tissue evidence="3">Muscle</tissue>
    </source>
</reference>
<evidence type="ECO:0008006" key="5">
    <source>
        <dbReference type="Google" id="ProtNLM"/>
    </source>
</evidence>